<name>A0A8X6T6A5_NEPPI</name>
<protein>
    <submittedName>
        <fullName evidence="1">Uncharacterized protein</fullName>
    </submittedName>
</protein>
<reference evidence="1" key="1">
    <citation type="submission" date="2020-08" db="EMBL/GenBank/DDBJ databases">
        <title>Multicomponent nature underlies the extraordinary mechanical properties of spider dragline silk.</title>
        <authorList>
            <person name="Kono N."/>
            <person name="Nakamura H."/>
            <person name="Mori M."/>
            <person name="Yoshida Y."/>
            <person name="Ohtoshi R."/>
            <person name="Malay A.D."/>
            <person name="Moran D.A.P."/>
            <person name="Tomita M."/>
            <person name="Numata K."/>
            <person name="Arakawa K."/>
        </authorList>
    </citation>
    <scope>NUCLEOTIDE SEQUENCE</scope>
</reference>
<proteinExistence type="predicted"/>
<organism evidence="1 2">
    <name type="scientific">Nephila pilipes</name>
    <name type="common">Giant wood spider</name>
    <name type="synonym">Nephila maculata</name>
    <dbReference type="NCBI Taxonomy" id="299642"/>
    <lineage>
        <taxon>Eukaryota</taxon>
        <taxon>Metazoa</taxon>
        <taxon>Ecdysozoa</taxon>
        <taxon>Arthropoda</taxon>
        <taxon>Chelicerata</taxon>
        <taxon>Arachnida</taxon>
        <taxon>Araneae</taxon>
        <taxon>Araneomorphae</taxon>
        <taxon>Entelegynae</taxon>
        <taxon>Araneoidea</taxon>
        <taxon>Nephilidae</taxon>
        <taxon>Nephila</taxon>
    </lineage>
</organism>
<dbReference type="EMBL" id="BMAW01002038">
    <property type="protein sequence ID" value="GFS76719.1"/>
    <property type="molecule type" value="Genomic_DNA"/>
</dbReference>
<sequence>MSTQSQDDVRKEFCPNRWRRAMHMRRYIISLCKDVCEVPATVGNVCKMLNLETQRCLDIWLAFFSVTQASDPVAGWRFLSDHCRALSKTASTDRCRSPD</sequence>
<comment type="caution">
    <text evidence="1">The sequence shown here is derived from an EMBL/GenBank/DDBJ whole genome shotgun (WGS) entry which is preliminary data.</text>
</comment>
<dbReference type="AlphaFoldDB" id="A0A8X6T6A5"/>
<evidence type="ECO:0000313" key="2">
    <source>
        <dbReference type="Proteomes" id="UP000887013"/>
    </source>
</evidence>
<keyword evidence="2" id="KW-1185">Reference proteome</keyword>
<gene>
    <name evidence="1" type="ORF">NPIL_654781</name>
</gene>
<evidence type="ECO:0000313" key="1">
    <source>
        <dbReference type="EMBL" id="GFS76719.1"/>
    </source>
</evidence>
<dbReference type="Proteomes" id="UP000887013">
    <property type="component" value="Unassembled WGS sequence"/>
</dbReference>
<accession>A0A8X6T6A5</accession>